<evidence type="ECO:0000256" key="4">
    <source>
        <dbReference type="ARBA" id="ARBA00022692"/>
    </source>
</evidence>
<proteinExistence type="predicted"/>
<organism evidence="9">
    <name type="scientific">bioreactor metagenome</name>
    <dbReference type="NCBI Taxonomy" id="1076179"/>
    <lineage>
        <taxon>unclassified sequences</taxon>
        <taxon>metagenomes</taxon>
        <taxon>ecological metagenomes</taxon>
    </lineage>
</organism>
<feature type="transmembrane region" description="Helical" evidence="7">
    <location>
        <begin position="251"/>
        <end position="277"/>
    </location>
</feature>
<feature type="transmembrane region" description="Helical" evidence="7">
    <location>
        <begin position="89"/>
        <end position="108"/>
    </location>
</feature>
<keyword evidence="2" id="KW-1003">Cell membrane</keyword>
<protein>
    <submittedName>
        <fullName evidence="9">Sialic acid TRAP transporter permease protein SiaT</fullName>
    </submittedName>
</protein>
<comment type="subcellular location">
    <subcellularLocation>
        <location evidence="1">Cell inner membrane</location>
        <topology evidence="1">Multi-pass membrane protein</topology>
    </subcellularLocation>
</comment>
<gene>
    <name evidence="9" type="primary">siaT_27</name>
    <name evidence="9" type="ORF">SDC9_136246</name>
</gene>
<evidence type="ECO:0000256" key="3">
    <source>
        <dbReference type="ARBA" id="ARBA00022519"/>
    </source>
</evidence>
<evidence type="ECO:0000256" key="1">
    <source>
        <dbReference type="ARBA" id="ARBA00004429"/>
    </source>
</evidence>
<sequence length="278" mass="30127">MITYGWVTETSILACFIATLLPGLLVTLIFSSLNIYMVRNLNLKLEPKTTLYEKSKKAVKSFKGAFPALMMPAIILGGIYGGIMTPTESAAVAVLYSILIGFVVYKGLTKSTFFNAAYTSATTVASIMLMIMICIALGQTYVMVGVPQVITESILAISDNRNIILLFINVIFFVMGMLVSDMVTTLLVIPLLFPLVTSMGVHPVHFAAIVGVNLATGVVTPPYASVLYLGIRLGETTFEDTIKPLMIFLTFGYIPVLILTTYVPQLSLFLPGLLGLVK</sequence>
<name>A0A645DJC0_9ZZZZ</name>
<evidence type="ECO:0000256" key="6">
    <source>
        <dbReference type="ARBA" id="ARBA00023136"/>
    </source>
</evidence>
<dbReference type="Pfam" id="PF06808">
    <property type="entry name" value="DctM"/>
    <property type="match status" value="1"/>
</dbReference>
<feature type="transmembrane region" description="Helical" evidence="7">
    <location>
        <begin position="205"/>
        <end position="231"/>
    </location>
</feature>
<evidence type="ECO:0000256" key="5">
    <source>
        <dbReference type="ARBA" id="ARBA00022989"/>
    </source>
</evidence>
<feature type="transmembrane region" description="Helical" evidence="7">
    <location>
        <begin position="120"/>
        <end position="143"/>
    </location>
</feature>
<feature type="transmembrane region" description="Helical" evidence="7">
    <location>
        <begin position="64"/>
        <end position="83"/>
    </location>
</feature>
<dbReference type="InterPro" id="IPR010656">
    <property type="entry name" value="DctM"/>
</dbReference>
<evidence type="ECO:0000256" key="7">
    <source>
        <dbReference type="SAM" id="Phobius"/>
    </source>
</evidence>
<comment type="caution">
    <text evidence="9">The sequence shown here is derived from an EMBL/GenBank/DDBJ whole genome shotgun (WGS) entry which is preliminary data.</text>
</comment>
<dbReference type="AlphaFoldDB" id="A0A645DJC0"/>
<feature type="transmembrane region" description="Helical" evidence="7">
    <location>
        <begin position="12"/>
        <end position="38"/>
    </location>
</feature>
<dbReference type="InterPro" id="IPR004681">
    <property type="entry name" value="TRAP_DctM"/>
</dbReference>
<reference evidence="9" key="1">
    <citation type="submission" date="2019-08" db="EMBL/GenBank/DDBJ databases">
        <authorList>
            <person name="Kucharzyk K."/>
            <person name="Murdoch R.W."/>
            <person name="Higgins S."/>
            <person name="Loffler F."/>
        </authorList>
    </citation>
    <scope>NUCLEOTIDE SEQUENCE</scope>
</reference>
<evidence type="ECO:0000313" key="9">
    <source>
        <dbReference type="EMBL" id="MPM89138.1"/>
    </source>
</evidence>
<keyword evidence="6 7" id="KW-0472">Membrane</keyword>
<dbReference type="PANTHER" id="PTHR33362:SF3">
    <property type="entry name" value="SIALIC ACID TRAP TRANSPORTER PERMEASE PROTEIN SIAT"/>
    <property type="match status" value="1"/>
</dbReference>
<dbReference type="GO" id="GO:0005886">
    <property type="term" value="C:plasma membrane"/>
    <property type="evidence" value="ECO:0007669"/>
    <property type="project" value="UniProtKB-SubCell"/>
</dbReference>
<keyword evidence="5 7" id="KW-1133">Transmembrane helix</keyword>
<dbReference type="EMBL" id="VSSQ01036622">
    <property type="protein sequence ID" value="MPM89138.1"/>
    <property type="molecule type" value="Genomic_DNA"/>
</dbReference>
<evidence type="ECO:0000259" key="8">
    <source>
        <dbReference type="Pfam" id="PF06808"/>
    </source>
</evidence>
<accession>A0A645DJC0</accession>
<evidence type="ECO:0000256" key="2">
    <source>
        <dbReference type="ARBA" id="ARBA00022475"/>
    </source>
</evidence>
<feature type="domain" description="TRAP C4-dicarboxylate transport system permease DctM subunit" evidence="8">
    <location>
        <begin position="1"/>
        <end position="266"/>
    </location>
</feature>
<dbReference type="GO" id="GO:0022857">
    <property type="term" value="F:transmembrane transporter activity"/>
    <property type="evidence" value="ECO:0007669"/>
    <property type="project" value="TreeGrafter"/>
</dbReference>
<keyword evidence="3" id="KW-0997">Cell inner membrane</keyword>
<feature type="transmembrane region" description="Helical" evidence="7">
    <location>
        <begin position="163"/>
        <end position="193"/>
    </location>
</feature>
<keyword evidence="4 7" id="KW-0812">Transmembrane</keyword>
<dbReference type="PANTHER" id="PTHR33362">
    <property type="entry name" value="SIALIC ACID TRAP TRANSPORTER PERMEASE PROTEIN SIAT-RELATED"/>
    <property type="match status" value="1"/>
</dbReference>